<dbReference type="PROSITE" id="PS50250">
    <property type="entry name" value="PCI"/>
    <property type="match status" value="1"/>
</dbReference>
<dbReference type="GO" id="GO:0001732">
    <property type="term" value="P:formation of cytoplasmic translation initiation complex"/>
    <property type="evidence" value="ECO:0007669"/>
    <property type="project" value="TreeGrafter"/>
</dbReference>
<dbReference type="GO" id="GO:0002188">
    <property type="term" value="P:translation reinitiation"/>
    <property type="evidence" value="ECO:0007669"/>
    <property type="project" value="TreeGrafter"/>
</dbReference>
<proteinExistence type="predicted"/>
<dbReference type="PANTHER" id="PTHR14005:SF0">
    <property type="entry name" value="EUKARYOTIC TRANSLATION INITIATION FACTOR 3 SUBUNIT A"/>
    <property type="match status" value="1"/>
</dbReference>
<dbReference type="Proteomes" id="UP000887574">
    <property type="component" value="Unplaced"/>
</dbReference>
<evidence type="ECO:0000256" key="1">
    <source>
        <dbReference type="SAM" id="MobiDB-lite"/>
    </source>
</evidence>
<feature type="region of interest" description="Disordered" evidence="1">
    <location>
        <begin position="238"/>
        <end position="282"/>
    </location>
</feature>
<feature type="region of interest" description="Disordered" evidence="1">
    <location>
        <begin position="495"/>
        <end position="564"/>
    </location>
</feature>
<dbReference type="Gene3D" id="1.25.40.860">
    <property type="match status" value="1"/>
</dbReference>
<organism evidence="3 4">
    <name type="scientific">Ditylenchus dipsaci</name>
    <dbReference type="NCBI Taxonomy" id="166011"/>
    <lineage>
        <taxon>Eukaryota</taxon>
        <taxon>Metazoa</taxon>
        <taxon>Ecdysozoa</taxon>
        <taxon>Nematoda</taxon>
        <taxon>Chromadorea</taxon>
        <taxon>Rhabditida</taxon>
        <taxon>Tylenchina</taxon>
        <taxon>Tylenchomorpha</taxon>
        <taxon>Sphaerularioidea</taxon>
        <taxon>Anguinidae</taxon>
        <taxon>Anguininae</taxon>
        <taxon>Ditylenchus</taxon>
    </lineage>
</organism>
<name>A0A915D3Y5_9BILA</name>
<keyword evidence="3" id="KW-1185">Reference proteome</keyword>
<dbReference type="InterPro" id="IPR027512">
    <property type="entry name" value="EIF3A"/>
</dbReference>
<dbReference type="InterPro" id="IPR000717">
    <property type="entry name" value="PCI_dom"/>
</dbReference>
<feature type="compositionally biased region" description="Basic and acidic residues" evidence="1">
    <location>
        <begin position="254"/>
        <end position="282"/>
    </location>
</feature>
<dbReference type="GO" id="GO:0043614">
    <property type="term" value="C:multi-eIF complex"/>
    <property type="evidence" value="ECO:0007669"/>
    <property type="project" value="TreeGrafter"/>
</dbReference>
<evidence type="ECO:0000313" key="4">
    <source>
        <dbReference type="WBParaSite" id="jg15661"/>
    </source>
</evidence>
<feature type="domain" description="PCI" evidence="2">
    <location>
        <begin position="1"/>
        <end position="152"/>
    </location>
</feature>
<dbReference type="PANTHER" id="PTHR14005">
    <property type="entry name" value="EUKARYOTIC TRANSLATION INITIATION FACTOR 3, THETA SUBUNIT"/>
    <property type="match status" value="1"/>
</dbReference>
<feature type="region of interest" description="Disordered" evidence="1">
    <location>
        <begin position="447"/>
        <end position="467"/>
    </location>
</feature>
<dbReference type="GO" id="GO:0003743">
    <property type="term" value="F:translation initiation factor activity"/>
    <property type="evidence" value="ECO:0007669"/>
    <property type="project" value="TreeGrafter"/>
</dbReference>
<dbReference type="GO" id="GO:0003729">
    <property type="term" value="F:mRNA binding"/>
    <property type="evidence" value="ECO:0007669"/>
    <property type="project" value="TreeGrafter"/>
</dbReference>
<evidence type="ECO:0000259" key="2">
    <source>
        <dbReference type="PROSITE" id="PS50250"/>
    </source>
</evidence>
<reference evidence="4" key="1">
    <citation type="submission" date="2022-11" db="UniProtKB">
        <authorList>
            <consortium name="WormBaseParasite"/>
        </authorList>
    </citation>
    <scope>IDENTIFICATION</scope>
</reference>
<dbReference type="AlphaFoldDB" id="A0A915D3Y5"/>
<evidence type="ECO:0000313" key="3">
    <source>
        <dbReference type="Proteomes" id="UP000887574"/>
    </source>
</evidence>
<accession>A0A915D3Y5</accession>
<dbReference type="GO" id="GO:0071541">
    <property type="term" value="C:eukaryotic translation initiation factor 3 complex, eIF3m"/>
    <property type="evidence" value="ECO:0007669"/>
    <property type="project" value="TreeGrafter"/>
</dbReference>
<dbReference type="SMART" id="SM00088">
    <property type="entry name" value="PINT"/>
    <property type="match status" value="1"/>
</dbReference>
<sequence length="595" mass="70064">MERFRAVVWFASGRGAVPGRKLPAYPSLEIARFNLPELASDSAKKLYKLIEVDFNPLKIASNVQNTLEEIATLNRPEYNQYADSIKSAVATKVLKQLTIVYDSLSLKRFSKIIPFYTPIELERFLVDISKHRFIKAQIDHRRKSVFFGPVDATLAGDVENECDVDETENSGLENVRSHVELLYTQLNSVTTELSGEQAYNAALKKLKGHIEVYEYHKDNDYERILMRRKKIENYKENTESLKQEKIQQAQAEQTQKEEKRRAEEIKRLEQENKENEKRRRLAEQEEVQKKIKQDHLRRIQQNPIYQQIIKERGEEVFQNMDPEAVLREQRQRLDAERRDQQTKLQQQEKKFDHNIRAFHLEEMAVRKQVSDARRQVAPELHEAYEEHRIAKAVQDYEKSFVTFERLQKVKSDAVAFLQDVIKQHADDLAAQRKQFKQGLEVAREKRLKERAEKRKAERRANAEKEKERIKQELLRQETERESLRNVERWYKERGSEQRVPYIPPQRDPGQTATGRESSYGGQQQRQSMDTPFDRESMKKPTGQPAPYQPPHIAAANNASDSAPKIRLRRMMTAIGEKRRRTYKWVCPTKTSFKIF</sequence>
<dbReference type="WBParaSite" id="jg15661">
    <property type="protein sequence ID" value="jg15661"/>
    <property type="gene ID" value="jg15661"/>
</dbReference>
<feature type="compositionally biased region" description="Polar residues" evidence="1">
    <location>
        <begin position="508"/>
        <end position="529"/>
    </location>
</feature>
<dbReference type="GO" id="GO:0071540">
    <property type="term" value="C:eukaryotic translation initiation factor 3 complex, eIF3e"/>
    <property type="evidence" value="ECO:0007669"/>
    <property type="project" value="TreeGrafter"/>
</dbReference>
<protein>
    <submittedName>
        <fullName evidence="4">PCI domain-containing protein</fullName>
    </submittedName>
</protein>